<evidence type="ECO:0000256" key="6">
    <source>
        <dbReference type="ARBA" id="ARBA00022741"/>
    </source>
</evidence>
<dbReference type="InterPro" id="IPR003594">
    <property type="entry name" value="HATPase_dom"/>
</dbReference>
<evidence type="ECO:0000256" key="5">
    <source>
        <dbReference type="ARBA" id="ARBA00022692"/>
    </source>
</evidence>
<evidence type="ECO:0000256" key="7">
    <source>
        <dbReference type="ARBA" id="ARBA00022777"/>
    </source>
</evidence>
<dbReference type="Pfam" id="PF06580">
    <property type="entry name" value="His_kinase"/>
    <property type="match status" value="1"/>
</dbReference>
<evidence type="ECO:0000313" key="16">
    <source>
        <dbReference type="Proteomes" id="UP000609323"/>
    </source>
</evidence>
<dbReference type="InterPro" id="IPR010559">
    <property type="entry name" value="Sig_transdc_His_kin_internal"/>
</dbReference>
<dbReference type="GO" id="GO:0016301">
    <property type="term" value="F:kinase activity"/>
    <property type="evidence" value="ECO:0007669"/>
    <property type="project" value="UniProtKB-KW"/>
</dbReference>
<dbReference type="SMART" id="SM00387">
    <property type="entry name" value="HATPase_c"/>
    <property type="match status" value="1"/>
</dbReference>
<accession>A0ABQ1GTC6</accession>
<comment type="subcellular location">
    <subcellularLocation>
        <location evidence="1">Cell membrane</location>
        <topology evidence="1">Multi-pass membrane protein</topology>
    </subcellularLocation>
</comment>
<evidence type="ECO:0000256" key="8">
    <source>
        <dbReference type="ARBA" id="ARBA00022840"/>
    </source>
</evidence>
<dbReference type="Proteomes" id="UP000609323">
    <property type="component" value="Unassembled WGS sequence"/>
</dbReference>
<dbReference type="Gene3D" id="6.10.340.10">
    <property type="match status" value="1"/>
</dbReference>
<keyword evidence="4" id="KW-0808">Transferase</keyword>
<evidence type="ECO:0000256" key="9">
    <source>
        <dbReference type="ARBA" id="ARBA00022989"/>
    </source>
</evidence>
<evidence type="ECO:0000256" key="10">
    <source>
        <dbReference type="ARBA" id="ARBA00023012"/>
    </source>
</evidence>
<evidence type="ECO:0000256" key="11">
    <source>
        <dbReference type="ARBA" id="ARBA00023136"/>
    </source>
</evidence>
<feature type="domain" description="Histidine kinase/HSP90-like ATPase" evidence="14">
    <location>
        <begin position="513"/>
        <end position="621"/>
    </location>
</feature>
<keyword evidence="10" id="KW-0902">Two-component regulatory system</keyword>
<evidence type="ECO:0000256" key="13">
    <source>
        <dbReference type="SAM" id="Phobius"/>
    </source>
</evidence>
<keyword evidence="5 13" id="KW-0812">Transmembrane</keyword>
<keyword evidence="16" id="KW-1185">Reference proteome</keyword>
<organism evidence="15 16">
    <name type="scientific">Paenibacillus physcomitrellae</name>
    <dbReference type="NCBI Taxonomy" id="1619311"/>
    <lineage>
        <taxon>Bacteria</taxon>
        <taxon>Bacillati</taxon>
        <taxon>Bacillota</taxon>
        <taxon>Bacilli</taxon>
        <taxon>Bacillales</taxon>
        <taxon>Paenibacillaceae</taxon>
        <taxon>Paenibacillus</taxon>
    </lineage>
</organism>
<keyword evidence="6" id="KW-0547">Nucleotide-binding</keyword>
<dbReference type="Pfam" id="PF02518">
    <property type="entry name" value="HATPase_c"/>
    <property type="match status" value="1"/>
</dbReference>
<reference evidence="16" key="1">
    <citation type="journal article" date="2019" name="Int. J. Syst. Evol. Microbiol.">
        <title>The Global Catalogue of Microorganisms (GCM) 10K type strain sequencing project: providing services to taxonomists for standard genome sequencing and annotation.</title>
        <authorList>
            <consortium name="The Broad Institute Genomics Platform"/>
            <consortium name="The Broad Institute Genome Sequencing Center for Infectious Disease"/>
            <person name="Wu L."/>
            <person name="Ma J."/>
        </authorList>
    </citation>
    <scope>NUCLEOTIDE SEQUENCE [LARGE SCALE GENOMIC DNA]</scope>
    <source>
        <strain evidence="16">CGMCC 1.15044</strain>
    </source>
</reference>
<comment type="caution">
    <text evidence="15">The sequence shown here is derived from an EMBL/GenBank/DDBJ whole genome shotgun (WGS) entry which is preliminary data.</text>
</comment>
<feature type="transmembrane region" description="Helical" evidence="13">
    <location>
        <begin position="331"/>
        <end position="351"/>
    </location>
</feature>
<keyword evidence="3" id="KW-0597">Phosphoprotein</keyword>
<proteinExistence type="predicted"/>
<evidence type="ECO:0000256" key="12">
    <source>
        <dbReference type="SAM" id="MobiDB-lite"/>
    </source>
</evidence>
<dbReference type="PANTHER" id="PTHR34220:SF11">
    <property type="entry name" value="SENSOR PROTEIN KINASE HPTS"/>
    <property type="match status" value="1"/>
</dbReference>
<evidence type="ECO:0000256" key="2">
    <source>
        <dbReference type="ARBA" id="ARBA00022475"/>
    </source>
</evidence>
<evidence type="ECO:0000313" key="15">
    <source>
        <dbReference type="EMBL" id="GGA49977.1"/>
    </source>
</evidence>
<feature type="transmembrane region" description="Helical" evidence="13">
    <location>
        <begin position="43"/>
        <end position="63"/>
    </location>
</feature>
<protein>
    <submittedName>
        <fullName evidence="15">Sensor histidine kinase YesM</fullName>
    </submittedName>
</protein>
<evidence type="ECO:0000259" key="14">
    <source>
        <dbReference type="SMART" id="SM00387"/>
    </source>
</evidence>
<gene>
    <name evidence="15" type="primary">yesM</name>
    <name evidence="15" type="ORF">GCM10010917_39090</name>
</gene>
<keyword evidence="2" id="KW-1003">Cell membrane</keyword>
<evidence type="ECO:0000256" key="1">
    <source>
        <dbReference type="ARBA" id="ARBA00004651"/>
    </source>
</evidence>
<feature type="region of interest" description="Disordered" evidence="12">
    <location>
        <begin position="1"/>
        <end position="33"/>
    </location>
</feature>
<keyword evidence="8" id="KW-0067">ATP-binding</keyword>
<dbReference type="EMBL" id="BMHF01000020">
    <property type="protein sequence ID" value="GGA49977.1"/>
    <property type="molecule type" value="Genomic_DNA"/>
</dbReference>
<dbReference type="SUPFAM" id="SSF55874">
    <property type="entry name" value="ATPase domain of HSP90 chaperone/DNA topoisomerase II/histidine kinase"/>
    <property type="match status" value="1"/>
</dbReference>
<name>A0ABQ1GTC6_9BACL</name>
<dbReference type="Gene3D" id="3.30.565.10">
    <property type="entry name" value="Histidine kinase-like ATPase, C-terminal domain"/>
    <property type="match status" value="1"/>
</dbReference>
<evidence type="ECO:0000256" key="3">
    <source>
        <dbReference type="ARBA" id="ARBA00022553"/>
    </source>
</evidence>
<keyword evidence="9 13" id="KW-1133">Transmembrane helix</keyword>
<evidence type="ECO:0000256" key="4">
    <source>
        <dbReference type="ARBA" id="ARBA00022679"/>
    </source>
</evidence>
<dbReference type="InterPro" id="IPR036890">
    <property type="entry name" value="HATPase_C_sf"/>
</dbReference>
<sequence length="631" mass="72815">MHLPINPGRSPRNQLEDRLRNSGDPPKKKHRNPLGSLTVKQQLFLLFLVLGVPLFVLFSYGSWKTENVLKRHVTNAYIELNKQNFILINRDTESINKITSTVIQNPLLQQIDMNGKDSILSRLSTYIKLENTLAGYSQAANGREPNYYSLYIYDPNNYYSFAPNYPEVRKAGVYFFTEDEKPDWYDEAVAKKGNGYLRILDQLSPYSPKEQTLGYVRAINNISQGGTIGVLVVTRMNDKFNEAFRNVSLLEGNIYLTDWDNRVLASTTDETNTMLDLPQEVSPPSKGEGVVDVITSDFIYVMNYNHYLGQKLVYQIPTKSLLQQQKEIKHVMQLISLVYAFAVFVLITYFWRALMTPLQKLAFFVRRYEPGGPVPKLPDNSKDNEVGILIRSTYEMASRLNGMVRNQYEMEIRQREAQLQILYQQINPHLLYNTLESIYWKSELEGSHESAEMIKELSKLMKISLSRGRELITLEEELEHARAYVKLQEHRYEYGCRVSWQLDNQPDVRGTLIPKVTLQPLIENAMIHGVKHMGEDGEIVVSTYEREDRVVIRIEDNGYKKVDFEALEKLLYDENPDHSLGYGIRNVQQRIRLHFGEPFGLSYRPREGGGTVVEMLLPKHSSQAEGEDQDV</sequence>
<keyword evidence="11 13" id="KW-0472">Membrane</keyword>
<dbReference type="RefSeq" id="WP_373286401.1">
    <property type="nucleotide sequence ID" value="NZ_BMHF01000020.1"/>
</dbReference>
<keyword evidence="7 15" id="KW-0418">Kinase</keyword>
<dbReference type="InterPro" id="IPR050640">
    <property type="entry name" value="Bact_2-comp_sensor_kinase"/>
</dbReference>
<dbReference type="PANTHER" id="PTHR34220">
    <property type="entry name" value="SENSOR HISTIDINE KINASE YPDA"/>
    <property type="match status" value="1"/>
</dbReference>